<organism evidence="2 3">
    <name type="scientific">Gnomoniopsis smithogilvyi</name>
    <dbReference type="NCBI Taxonomy" id="1191159"/>
    <lineage>
        <taxon>Eukaryota</taxon>
        <taxon>Fungi</taxon>
        <taxon>Dikarya</taxon>
        <taxon>Ascomycota</taxon>
        <taxon>Pezizomycotina</taxon>
        <taxon>Sordariomycetes</taxon>
        <taxon>Sordariomycetidae</taxon>
        <taxon>Diaporthales</taxon>
        <taxon>Gnomoniaceae</taxon>
        <taxon>Gnomoniopsis</taxon>
    </lineage>
</organism>
<dbReference type="Proteomes" id="UP001140453">
    <property type="component" value="Unassembled WGS sequence"/>
</dbReference>
<evidence type="ECO:0008006" key="4">
    <source>
        <dbReference type="Google" id="ProtNLM"/>
    </source>
</evidence>
<sequence>MQFTTILFSLAALAVGADACAQYNRCKCHDDRTGLQNDAITEKACTNYQAWFKTWSGNVVRYSEVDNHACIQGGTSYLNNCEWDDQCKQAGGSHFYQWCWAKQENAW</sequence>
<protein>
    <recommendedName>
        <fullName evidence="4">Secreted protein</fullName>
    </recommendedName>
</protein>
<reference evidence="2" key="1">
    <citation type="submission" date="2022-10" db="EMBL/GenBank/DDBJ databases">
        <title>Tapping the CABI collections for fungal endophytes: first genome assemblies for Collariella, Neodidymelliopsis, Ascochyta clinopodiicola, Didymella pomorum, Didymosphaeria variabile, Neocosmospora piperis and Neocucurbitaria cava.</title>
        <authorList>
            <person name="Hill R."/>
        </authorList>
    </citation>
    <scope>NUCLEOTIDE SEQUENCE</scope>
    <source>
        <strain evidence="2">IMI 355082</strain>
    </source>
</reference>
<evidence type="ECO:0000313" key="3">
    <source>
        <dbReference type="Proteomes" id="UP001140453"/>
    </source>
</evidence>
<gene>
    <name evidence="2" type="ORF">N0V93_008954</name>
</gene>
<name>A0A9W8YM71_9PEZI</name>
<feature type="signal peptide" evidence="1">
    <location>
        <begin position="1"/>
        <end position="19"/>
    </location>
</feature>
<keyword evidence="3" id="KW-1185">Reference proteome</keyword>
<accession>A0A9W8YM71</accession>
<dbReference type="AlphaFoldDB" id="A0A9W8YM71"/>
<comment type="caution">
    <text evidence="2">The sequence shown here is derived from an EMBL/GenBank/DDBJ whole genome shotgun (WGS) entry which is preliminary data.</text>
</comment>
<dbReference type="EMBL" id="JAPEVB010000006">
    <property type="protein sequence ID" value="KAJ4386062.1"/>
    <property type="molecule type" value="Genomic_DNA"/>
</dbReference>
<evidence type="ECO:0000256" key="1">
    <source>
        <dbReference type="SAM" id="SignalP"/>
    </source>
</evidence>
<keyword evidence="1" id="KW-0732">Signal</keyword>
<feature type="chain" id="PRO_5040803614" description="Secreted protein" evidence="1">
    <location>
        <begin position="20"/>
        <end position="107"/>
    </location>
</feature>
<evidence type="ECO:0000313" key="2">
    <source>
        <dbReference type="EMBL" id="KAJ4386062.1"/>
    </source>
</evidence>
<proteinExistence type="predicted"/>